<dbReference type="InterPro" id="IPR003961">
    <property type="entry name" value="FN3_dom"/>
</dbReference>
<keyword evidence="4" id="KW-1185">Reference proteome</keyword>
<dbReference type="SMART" id="SM00060">
    <property type="entry name" value="FN3"/>
    <property type="match status" value="1"/>
</dbReference>
<dbReference type="Pfam" id="PF00566">
    <property type="entry name" value="RabGAP-TBC"/>
    <property type="match status" value="1"/>
</dbReference>
<sequence length="1129" mass="125575">MVYPLRMASGANVDSSLVRAPTETRRESGGLHDREQPVDPWSVPASPTASPPASPRKPLGPADLTAAIKLGRFFDALKLYQLQRHVQGLNDGDDPQDAAEELKQFHDKHVKTLLHHACRCANVQVVKWLLFHGVDAMTTCTRKRTAFHEAVSSGTDNALEVLKLLYEYAPRGLMVVDVNGTHVLHLAAIHGRVDIIDWCSGLQTRLRMAITSFSGRNMLHYAAYNGRLRVLQWLLSDENDQFADLSTASLDANGYSILHYAALGGHADTCQWIVLHAPRSGDLQINARTSGGQTALDMAKKPEIRDFLTQVSQPPPVPGALHCIGSDSCSLGISWVMEEPSNSVLADILAPLYYELEFCKRPAALSRGSGLLTMMLMLPTSGVSPYLLKWESVGVLIQPEATEYWLTGLEPETEYLVRMRALNRNGYSGYSCPTVGGDFTTTAIGVHMRQHCAMRSPTDQQHDLGSAFIGTLHLEVLEARHLSVHTPRRKRSSRTSVSNGNNNALATSGSMTSLSRKDAAAQGRYYCVVALELPLREPRRHTFPAVARVLSPTASARSNGKRKHKFMYMVRSEHGTLQEELIKAGSRHAFRHPRFELLTRLRVPEVLGTVLHIEVHHESRYDSVIGTARLSLMDLVRGLPAKLQWLTLSNRGAEPGDGSFGRGELLLRTLFLADGITFLPHPTVPNVFCTTAEGLLNPEPKPTTTTAMAGQLDTRSHVVDALGFRVRAGGRSSRAITSFPRRSYDYYRLLHECLEAQQVRKFVQFHRHCHGSCDDNDLSVNAVLEATATVADLVALLERTCGSAPPMHVDCPYTRHSSPLLRRLVWNGIPSACRPFLYQRLSGAFEKQQQAPQDYFTSMVHKASTLTEPVVAAEPEHALFTAARKQIQVDLQRTFAGHDCWTQSTEGQASLERVLLAYAAHNEQLGYCQSMTFIAGKLLCLHEHWRQPNEPLAAMEERVFWLLVVLCESFFPAYYTPGMCGLRADGIVLEWLVHKRLPKLARHLELLHSQHTGVLLASAWLLPLFCAVFPSETTFRLLDVLIWEGPSVMFSLALALLRIAQPELLEQSVDYMQVFGLLKERDACLYDTALLLEVAYEDHMVLVHEEDIDELRAQAAESLSDTDADATMY</sequence>
<dbReference type="PROSITE" id="PS50086">
    <property type="entry name" value="TBC_RABGAP"/>
    <property type="match status" value="1"/>
</dbReference>
<dbReference type="InterPro" id="IPR036116">
    <property type="entry name" value="FN3_sf"/>
</dbReference>
<evidence type="ECO:0000313" key="3">
    <source>
        <dbReference type="EMBL" id="DAZ96413.1"/>
    </source>
</evidence>
<accession>A0AAV2YSZ7</accession>
<feature type="compositionally biased region" description="Polar residues" evidence="1">
    <location>
        <begin position="494"/>
        <end position="510"/>
    </location>
</feature>
<proteinExistence type="predicted"/>
<reference evidence="3" key="2">
    <citation type="journal article" date="2023" name="Microbiol Resour">
        <title>Decontamination and Annotation of the Draft Genome Sequence of the Oomycete Lagenidium giganteum ARSEF 373.</title>
        <authorList>
            <person name="Morgan W.R."/>
            <person name="Tartar A."/>
        </authorList>
    </citation>
    <scope>NUCLEOTIDE SEQUENCE</scope>
    <source>
        <strain evidence="3">ARSEF 373</strain>
    </source>
</reference>
<protein>
    <recommendedName>
        <fullName evidence="2">Rab-GAP TBC domain-containing protein</fullName>
    </recommendedName>
</protein>
<dbReference type="InterPro" id="IPR036770">
    <property type="entry name" value="Ankyrin_rpt-contain_sf"/>
</dbReference>
<dbReference type="InterPro" id="IPR050302">
    <property type="entry name" value="Rab_GAP_TBC_domain"/>
</dbReference>
<dbReference type="PANTHER" id="PTHR47219:SF20">
    <property type="entry name" value="TBC1 DOMAIN FAMILY MEMBER 2B"/>
    <property type="match status" value="1"/>
</dbReference>
<feature type="compositionally biased region" description="Basic residues" evidence="1">
    <location>
        <begin position="483"/>
        <end position="493"/>
    </location>
</feature>
<dbReference type="CDD" id="cd00030">
    <property type="entry name" value="C2"/>
    <property type="match status" value="1"/>
</dbReference>
<dbReference type="EMBL" id="DAKRPA010000168">
    <property type="protein sequence ID" value="DAZ96413.1"/>
    <property type="molecule type" value="Genomic_DNA"/>
</dbReference>
<evidence type="ECO:0000313" key="4">
    <source>
        <dbReference type="Proteomes" id="UP001146120"/>
    </source>
</evidence>
<organism evidence="3 4">
    <name type="scientific">Lagenidium giganteum</name>
    <dbReference type="NCBI Taxonomy" id="4803"/>
    <lineage>
        <taxon>Eukaryota</taxon>
        <taxon>Sar</taxon>
        <taxon>Stramenopiles</taxon>
        <taxon>Oomycota</taxon>
        <taxon>Peronosporomycetes</taxon>
        <taxon>Pythiales</taxon>
        <taxon>Pythiaceae</taxon>
    </lineage>
</organism>
<dbReference type="SUPFAM" id="SSF47923">
    <property type="entry name" value="Ypt/Rab-GAP domain of gyp1p"/>
    <property type="match status" value="2"/>
</dbReference>
<dbReference type="Gene3D" id="1.10.472.80">
    <property type="entry name" value="Ypt/Rab-GAP domain of gyp1p, domain 3"/>
    <property type="match status" value="1"/>
</dbReference>
<dbReference type="Gene3D" id="2.60.40.10">
    <property type="entry name" value="Immunoglobulins"/>
    <property type="match status" value="1"/>
</dbReference>
<dbReference type="AlphaFoldDB" id="A0AAV2YSZ7"/>
<dbReference type="GO" id="GO:0031267">
    <property type="term" value="F:small GTPase binding"/>
    <property type="evidence" value="ECO:0007669"/>
    <property type="project" value="TreeGrafter"/>
</dbReference>
<evidence type="ECO:0000259" key="2">
    <source>
        <dbReference type="PROSITE" id="PS50086"/>
    </source>
</evidence>
<comment type="caution">
    <text evidence="3">The sequence shown here is derived from an EMBL/GenBank/DDBJ whole genome shotgun (WGS) entry which is preliminary data.</text>
</comment>
<feature type="domain" description="Rab-GAP TBC" evidence="2">
    <location>
        <begin position="828"/>
        <end position="1045"/>
    </location>
</feature>
<dbReference type="Pfam" id="PF12796">
    <property type="entry name" value="Ank_2"/>
    <property type="match status" value="1"/>
</dbReference>
<dbReference type="SUPFAM" id="SSF48403">
    <property type="entry name" value="Ankyrin repeat"/>
    <property type="match status" value="1"/>
</dbReference>
<dbReference type="InterPro" id="IPR035969">
    <property type="entry name" value="Rab-GAP_TBC_sf"/>
</dbReference>
<dbReference type="Pfam" id="PF13637">
    <property type="entry name" value="Ank_4"/>
    <property type="match status" value="1"/>
</dbReference>
<feature type="region of interest" description="Disordered" evidence="1">
    <location>
        <begin position="12"/>
        <end position="60"/>
    </location>
</feature>
<dbReference type="InterPro" id="IPR013783">
    <property type="entry name" value="Ig-like_fold"/>
</dbReference>
<dbReference type="SMART" id="SM00164">
    <property type="entry name" value="TBC"/>
    <property type="match status" value="1"/>
</dbReference>
<dbReference type="Proteomes" id="UP001146120">
    <property type="component" value="Unassembled WGS sequence"/>
</dbReference>
<dbReference type="GO" id="GO:0005096">
    <property type="term" value="F:GTPase activator activity"/>
    <property type="evidence" value="ECO:0007669"/>
    <property type="project" value="TreeGrafter"/>
</dbReference>
<name>A0AAV2YSZ7_9STRA</name>
<dbReference type="Gene3D" id="1.25.40.20">
    <property type="entry name" value="Ankyrin repeat-containing domain"/>
    <property type="match status" value="2"/>
</dbReference>
<dbReference type="InterPro" id="IPR000195">
    <property type="entry name" value="Rab-GAP-TBC_dom"/>
</dbReference>
<feature type="region of interest" description="Disordered" evidence="1">
    <location>
        <begin position="483"/>
        <end position="510"/>
    </location>
</feature>
<dbReference type="CDD" id="cd00063">
    <property type="entry name" value="FN3"/>
    <property type="match status" value="1"/>
</dbReference>
<dbReference type="Gene3D" id="1.10.8.270">
    <property type="entry name" value="putative rabgap domain of human tbc1 domain family member 14 like domains"/>
    <property type="match status" value="1"/>
</dbReference>
<feature type="compositionally biased region" description="Basic and acidic residues" evidence="1">
    <location>
        <begin position="22"/>
        <end position="37"/>
    </location>
</feature>
<evidence type="ECO:0000256" key="1">
    <source>
        <dbReference type="SAM" id="MobiDB-lite"/>
    </source>
</evidence>
<gene>
    <name evidence="3" type="ORF">N0F65_012494</name>
</gene>
<dbReference type="InterPro" id="IPR002110">
    <property type="entry name" value="Ankyrin_rpt"/>
</dbReference>
<dbReference type="SUPFAM" id="SSF49265">
    <property type="entry name" value="Fibronectin type III"/>
    <property type="match status" value="1"/>
</dbReference>
<reference evidence="3" key="1">
    <citation type="submission" date="2022-11" db="EMBL/GenBank/DDBJ databases">
        <authorList>
            <person name="Morgan W.R."/>
            <person name="Tartar A."/>
        </authorList>
    </citation>
    <scope>NUCLEOTIDE SEQUENCE</scope>
    <source>
        <strain evidence="3">ARSEF 373</strain>
    </source>
</reference>
<dbReference type="PANTHER" id="PTHR47219">
    <property type="entry name" value="RAB GTPASE-ACTIVATING PROTEIN 1-LIKE"/>
    <property type="match status" value="1"/>
</dbReference>
<dbReference type="SMART" id="SM00248">
    <property type="entry name" value="ANK"/>
    <property type="match status" value="5"/>
</dbReference>